<reference evidence="4 5" key="1">
    <citation type="submission" date="2021-04" db="EMBL/GenBank/DDBJ databases">
        <authorList>
            <person name="Bliznina A."/>
        </authorList>
    </citation>
    <scope>NUCLEOTIDE SEQUENCE [LARGE SCALE GENOMIC DNA]</scope>
</reference>
<dbReference type="EMBL" id="OU015567">
    <property type="protein sequence ID" value="CAG5110927.1"/>
    <property type="molecule type" value="Genomic_DNA"/>
</dbReference>
<evidence type="ECO:0000313" key="4">
    <source>
        <dbReference type="EMBL" id="CAG5110927.1"/>
    </source>
</evidence>
<name>A0ABN7T1J2_OIKDI</name>
<evidence type="ECO:0000313" key="5">
    <source>
        <dbReference type="Proteomes" id="UP001158576"/>
    </source>
</evidence>
<accession>A0ABN7T1J2</accession>
<dbReference type="Proteomes" id="UP001158576">
    <property type="component" value="Chromosome 2"/>
</dbReference>
<keyword evidence="2" id="KW-0472">Membrane</keyword>
<evidence type="ECO:0000256" key="1">
    <source>
        <dbReference type="SAM" id="MobiDB-lite"/>
    </source>
</evidence>
<evidence type="ECO:0000256" key="3">
    <source>
        <dbReference type="SAM" id="SignalP"/>
    </source>
</evidence>
<keyword evidence="2" id="KW-1133">Transmembrane helix</keyword>
<keyword evidence="5" id="KW-1185">Reference proteome</keyword>
<evidence type="ECO:0000256" key="2">
    <source>
        <dbReference type="SAM" id="Phobius"/>
    </source>
</evidence>
<gene>
    <name evidence="4" type="ORF">OKIOD_LOCUS14039</name>
</gene>
<feature type="signal peptide" evidence="3">
    <location>
        <begin position="1"/>
        <end position="25"/>
    </location>
</feature>
<feature type="chain" id="PRO_5045634892" evidence="3">
    <location>
        <begin position="26"/>
        <end position="160"/>
    </location>
</feature>
<proteinExistence type="predicted"/>
<keyword evidence="2" id="KW-0812">Transmembrane</keyword>
<feature type="compositionally biased region" description="Low complexity" evidence="1">
    <location>
        <begin position="28"/>
        <end position="45"/>
    </location>
</feature>
<feature type="transmembrane region" description="Helical" evidence="2">
    <location>
        <begin position="60"/>
        <end position="82"/>
    </location>
</feature>
<organism evidence="4 5">
    <name type="scientific">Oikopleura dioica</name>
    <name type="common">Tunicate</name>
    <dbReference type="NCBI Taxonomy" id="34765"/>
    <lineage>
        <taxon>Eukaryota</taxon>
        <taxon>Metazoa</taxon>
        <taxon>Chordata</taxon>
        <taxon>Tunicata</taxon>
        <taxon>Appendicularia</taxon>
        <taxon>Copelata</taxon>
        <taxon>Oikopleuridae</taxon>
        <taxon>Oikopleura</taxon>
    </lineage>
</organism>
<sequence length="160" mass="17928">MSFRENVLLELFLILSLVCLETANARKSSSGGSTTSNANNNANSGERGEVTGTDAQETSLMAVAAIGFIFSLVALLIFFNVIPALQRDNTSEWVKDPPAWRLLNVNKKKSSRFMKKLAQEFIDEGADERELVHQIWGKDKLRHINSLGDFRQKRKRSEGE</sequence>
<protein>
    <submittedName>
        <fullName evidence="4">Oidioi.mRNA.OKI2018_I69.chr2.g5274.t1.cds</fullName>
    </submittedName>
</protein>
<keyword evidence="3" id="KW-0732">Signal</keyword>
<feature type="region of interest" description="Disordered" evidence="1">
    <location>
        <begin position="26"/>
        <end position="50"/>
    </location>
</feature>